<proteinExistence type="predicted"/>
<protein>
    <submittedName>
        <fullName evidence="1">Retrovirus-related Pol polyprotein from transposon TNT 1-94</fullName>
    </submittedName>
</protein>
<accession>A0A834WZB1</accession>
<evidence type="ECO:0000313" key="1">
    <source>
        <dbReference type="EMBL" id="KAF7835239.1"/>
    </source>
</evidence>
<dbReference type="OrthoDB" id="1645289at2759"/>
<sequence length="112" mass="12651">MMSGGAVSWKSCKQAITTTSTIEAEYIACYEATRQAVWLRNLIISFSHNHRNSSRTKHFDEKFLFVREKFAESQTRLVHIPGEQMLADPMAKGLPVGVFKNHVSHMGIALNL</sequence>
<dbReference type="CDD" id="cd09272">
    <property type="entry name" value="RNase_HI_RT_Ty1"/>
    <property type="match status" value="1"/>
</dbReference>
<dbReference type="AlphaFoldDB" id="A0A834WZB1"/>
<comment type="caution">
    <text evidence="1">The sequence shown here is derived from an EMBL/GenBank/DDBJ whole genome shotgun (WGS) entry which is preliminary data.</text>
</comment>
<dbReference type="Proteomes" id="UP000634136">
    <property type="component" value="Unassembled WGS sequence"/>
</dbReference>
<evidence type="ECO:0000313" key="2">
    <source>
        <dbReference type="Proteomes" id="UP000634136"/>
    </source>
</evidence>
<reference evidence="1" key="1">
    <citation type="submission" date="2020-09" db="EMBL/GenBank/DDBJ databases">
        <title>Genome-Enabled Discovery of Anthraquinone Biosynthesis in Senna tora.</title>
        <authorList>
            <person name="Kang S.-H."/>
            <person name="Pandey R.P."/>
            <person name="Lee C.-M."/>
            <person name="Sim J.-S."/>
            <person name="Jeong J.-T."/>
            <person name="Choi B.-S."/>
            <person name="Jung M."/>
            <person name="Ginzburg D."/>
            <person name="Zhao K."/>
            <person name="Won S.Y."/>
            <person name="Oh T.-J."/>
            <person name="Yu Y."/>
            <person name="Kim N.-H."/>
            <person name="Lee O.R."/>
            <person name="Lee T.-H."/>
            <person name="Bashyal P."/>
            <person name="Kim T.-S."/>
            <person name="Lee W.-H."/>
            <person name="Kawkins C."/>
            <person name="Kim C.-K."/>
            <person name="Kim J.S."/>
            <person name="Ahn B.O."/>
            <person name="Rhee S.Y."/>
            <person name="Sohng J.K."/>
        </authorList>
    </citation>
    <scope>NUCLEOTIDE SEQUENCE</scope>
    <source>
        <tissue evidence="1">Leaf</tissue>
    </source>
</reference>
<organism evidence="1 2">
    <name type="scientific">Senna tora</name>
    <dbReference type="NCBI Taxonomy" id="362788"/>
    <lineage>
        <taxon>Eukaryota</taxon>
        <taxon>Viridiplantae</taxon>
        <taxon>Streptophyta</taxon>
        <taxon>Embryophyta</taxon>
        <taxon>Tracheophyta</taxon>
        <taxon>Spermatophyta</taxon>
        <taxon>Magnoliopsida</taxon>
        <taxon>eudicotyledons</taxon>
        <taxon>Gunneridae</taxon>
        <taxon>Pentapetalae</taxon>
        <taxon>rosids</taxon>
        <taxon>fabids</taxon>
        <taxon>Fabales</taxon>
        <taxon>Fabaceae</taxon>
        <taxon>Caesalpinioideae</taxon>
        <taxon>Cassia clade</taxon>
        <taxon>Senna</taxon>
    </lineage>
</organism>
<gene>
    <name evidence="1" type="ORF">G2W53_010098</name>
</gene>
<keyword evidence="2" id="KW-1185">Reference proteome</keyword>
<dbReference type="EMBL" id="JAAIUW010000004">
    <property type="protein sequence ID" value="KAF7835239.1"/>
    <property type="molecule type" value="Genomic_DNA"/>
</dbReference>
<name>A0A834WZB1_9FABA</name>